<dbReference type="InterPro" id="IPR036188">
    <property type="entry name" value="FAD/NAD-bd_sf"/>
</dbReference>
<sequence length="164" mass="18001">MITGPGQPQRSMLPEDPRMLSIAQFWQRTAGDNRIVADEVAVIGGGETAASILNELFHHRVSTITAISPQATLFTRGEGFFENSLFSDPAQWCSLTRAERRDYIARTDRGCSPRGHRSYCLPTRESGICGGGWPMRKIVPGVSGSRCTPTGPSRRTGVVLPRRE</sequence>
<evidence type="ECO:0000256" key="1">
    <source>
        <dbReference type="SAM" id="MobiDB-lite"/>
    </source>
</evidence>
<proteinExistence type="predicted"/>
<gene>
    <name evidence="2" type="ORF">NIIDMKKI_22090</name>
</gene>
<organism evidence="2 3">
    <name type="scientific">Mycobacterium kansasii</name>
    <dbReference type="NCBI Taxonomy" id="1768"/>
    <lineage>
        <taxon>Bacteria</taxon>
        <taxon>Bacillati</taxon>
        <taxon>Actinomycetota</taxon>
        <taxon>Actinomycetes</taxon>
        <taxon>Mycobacteriales</taxon>
        <taxon>Mycobacteriaceae</taxon>
        <taxon>Mycobacterium</taxon>
    </lineage>
</organism>
<dbReference type="EMBL" id="AP023343">
    <property type="protein sequence ID" value="BCI87003.1"/>
    <property type="molecule type" value="Genomic_DNA"/>
</dbReference>
<reference evidence="2 3" key="1">
    <citation type="submission" date="2020-07" db="EMBL/GenBank/DDBJ databases">
        <title>Mycobacterium kansasii (former subtype) with zoonotic potential isolated from diseased indoor pet cat, Japan.</title>
        <authorList>
            <person name="Fukano H."/>
            <person name="Terazono T."/>
            <person name="Hoshino Y."/>
        </authorList>
    </citation>
    <scope>NUCLEOTIDE SEQUENCE [LARGE SCALE GENOMIC DNA]</scope>
    <source>
        <strain evidence="2 3">Kuro-I</strain>
    </source>
</reference>
<name>A0A7G1I9L0_MYCKA</name>
<feature type="region of interest" description="Disordered" evidence="1">
    <location>
        <begin position="143"/>
        <end position="164"/>
    </location>
</feature>
<dbReference type="Gene3D" id="3.50.50.60">
    <property type="entry name" value="FAD/NAD(P)-binding domain"/>
    <property type="match status" value="1"/>
</dbReference>
<keyword evidence="3" id="KW-1185">Reference proteome</keyword>
<evidence type="ECO:0000313" key="3">
    <source>
        <dbReference type="Proteomes" id="UP000516380"/>
    </source>
</evidence>
<evidence type="ECO:0000313" key="2">
    <source>
        <dbReference type="EMBL" id="BCI87003.1"/>
    </source>
</evidence>
<dbReference type="AlphaFoldDB" id="A0A7G1I9L0"/>
<protein>
    <submittedName>
        <fullName evidence="2">Uncharacterized protein</fullName>
    </submittedName>
</protein>
<dbReference type="Proteomes" id="UP000516380">
    <property type="component" value="Chromosome"/>
</dbReference>
<accession>A0A7G1I9L0</accession>